<organism evidence="3 4">
    <name type="scientific">Corynebacterium kutscheri</name>
    <dbReference type="NCBI Taxonomy" id="35755"/>
    <lineage>
        <taxon>Bacteria</taxon>
        <taxon>Bacillati</taxon>
        <taxon>Actinomycetota</taxon>
        <taxon>Actinomycetes</taxon>
        <taxon>Mycobacteriales</taxon>
        <taxon>Corynebacteriaceae</taxon>
        <taxon>Corynebacterium</taxon>
    </lineage>
</organism>
<keyword evidence="3" id="KW-0238">DNA-binding</keyword>
<dbReference type="Gene3D" id="1.10.10.2910">
    <property type="match status" value="1"/>
</dbReference>
<gene>
    <name evidence="3" type="ORF">NCTC949_01459</name>
</gene>
<accession>A0AB38VXM9</accession>
<evidence type="ECO:0000313" key="3">
    <source>
        <dbReference type="EMBL" id="VEH06984.1"/>
    </source>
</evidence>
<dbReference type="GO" id="GO:0003677">
    <property type="term" value="F:DNA binding"/>
    <property type="evidence" value="ECO:0007669"/>
    <property type="project" value="UniProtKB-KW"/>
</dbReference>
<evidence type="ECO:0000259" key="2">
    <source>
        <dbReference type="Pfam" id="PF06114"/>
    </source>
</evidence>
<feature type="compositionally biased region" description="Basic and acidic residues" evidence="1">
    <location>
        <begin position="225"/>
        <end position="235"/>
    </location>
</feature>
<dbReference type="Pfam" id="PF06114">
    <property type="entry name" value="Peptidase_M78"/>
    <property type="match status" value="1"/>
</dbReference>
<dbReference type="EMBL" id="LR134377">
    <property type="protein sequence ID" value="VEH06984.1"/>
    <property type="molecule type" value="Genomic_DNA"/>
</dbReference>
<dbReference type="Proteomes" id="UP000271380">
    <property type="component" value="Chromosome"/>
</dbReference>
<sequence>MDLDQLADTLGVTVVETPHLDDGLNGQYLHHRRLILLRKGLDPWTKRSTLAHELGHAWHGDDIHGDPRLERRADQFAATPVYHPRHGSLPAKLINLHIASMLDDMNFEDWLDALLAGETRAIAARKAGYAQSTITRQLSRGHLRPEMVIALCRAYDRSPVTGLIETGYLYDYETEGVAIPYALQEATNQQILDEIMRRSDPEARELFGVPTGEAIDYETHDDLAKRRHTTPEEPPHVYPFPYDEAVADTSPDEEEGDDHDYYA</sequence>
<feature type="domain" description="IrrE N-terminal-like" evidence="2">
    <location>
        <begin position="7"/>
        <end position="78"/>
    </location>
</feature>
<proteinExistence type="predicted"/>
<feature type="compositionally biased region" description="Acidic residues" evidence="1">
    <location>
        <begin position="250"/>
        <end position="263"/>
    </location>
</feature>
<evidence type="ECO:0000256" key="1">
    <source>
        <dbReference type="SAM" id="MobiDB-lite"/>
    </source>
</evidence>
<feature type="region of interest" description="Disordered" evidence="1">
    <location>
        <begin position="225"/>
        <end position="263"/>
    </location>
</feature>
<evidence type="ECO:0000313" key="4">
    <source>
        <dbReference type="Proteomes" id="UP000271380"/>
    </source>
</evidence>
<dbReference type="InterPro" id="IPR010359">
    <property type="entry name" value="IrrE_HExxH"/>
</dbReference>
<reference evidence="3 4" key="1">
    <citation type="submission" date="2018-12" db="EMBL/GenBank/DDBJ databases">
        <authorList>
            <consortium name="Pathogen Informatics"/>
        </authorList>
    </citation>
    <scope>NUCLEOTIDE SEQUENCE [LARGE SCALE GENOMIC DNA]</scope>
    <source>
        <strain evidence="3 4">NCTC949</strain>
    </source>
</reference>
<protein>
    <submittedName>
        <fullName evidence="3">DNA-binding protein</fullName>
    </submittedName>
</protein>
<name>A0AB38VXM9_9CORY</name>
<dbReference type="AlphaFoldDB" id="A0AB38VXM9"/>